<reference evidence="2" key="1">
    <citation type="journal article" date="2023" name="Front. Plant Sci.">
        <title>Chromosomal-level genome assembly of Melastoma candidum provides insights into trichome evolution.</title>
        <authorList>
            <person name="Zhong Y."/>
            <person name="Wu W."/>
            <person name="Sun C."/>
            <person name="Zou P."/>
            <person name="Liu Y."/>
            <person name="Dai S."/>
            <person name="Zhou R."/>
        </authorList>
    </citation>
    <scope>NUCLEOTIDE SEQUENCE [LARGE SCALE GENOMIC DNA]</scope>
</reference>
<comment type="caution">
    <text evidence="1">The sequence shown here is derived from an EMBL/GenBank/DDBJ whole genome shotgun (WGS) entry which is preliminary data.</text>
</comment>
<dbReference type="Proteomes" id="UP001057402">
    <property type="component" value="Chromosome 2"/>
</dbReference>
<proteinExistence type="predicted"/>
<evidence type="ECO:0000313" key="2">
    <source>
        <dbReference type="Proteomes" id="UP001057402"/>
    </source>
</evidence>
<dbReference type="EMBL" id="CM042881">
    <property type="protein sequence ID" value="KAI4385527.1"/>
    <property type="molecule type" value="Genomic_DNA"/>
</dbReference>
<sequence length="165" mass="18072">MENNCCYNLPPPTPYRPFLFPPPAPVNPSYLPPYEVDGQDNGNSTPTWVIVGSVVAIFMFFFFLCKCIIRSRKDSCEAKAMEPVPSLRPDAAAISKAIVPSQSAAAKTEPGAPAKEGKPTALQALPTGFTSCPSCGHRGGMYTFSYICPSCYYKQETNRMYPEKK</sequence>
<name>A0ACB9S2S9_9MYRT</name>
<evidence type="ECO:0000313" key="1">
    <source>
        <dbReference type="EMBL" id="KAI4385527.1"/>
    </source>
</evidence>
<keyword evidence="2" id="KW-1185">Reference proteome</keyword>
<gene>
    <name evidence="1" type="ORF">MLD38_003541</name>
</gene>
<protein>
    <submittedName>
        <fullName evidence="1">Uncharacterized protein</fullName>
    </submittedName>
</protein>
<organism evidence="1 2">
    <name type="scientific">Melastoma candidum</name>
    <dbReference type="NCBI Taxonomy" id="119954"/>
    <lineage>
        <taxon>Eukaryota</taxon>
        <taxon>Viridiplantae</taxon>
        <taxon>Streptophyta</taxon>
        <taxon>Embryophyta</taxon>
        <taxon>Tracheophyta</taxon>
        <taxon>Spermatophyta</taxon>
        <taxon>Magnoliopsida</taxon>
        <taxon>eudicotyledons</taxon>
        <taxon>Gunneridae</taxon>
        <taxon>Pentapetalae</taxon>
        <taxon>rosids</taxon>
        <taxon>malvids</taxon>
        <taxon>Myrtales</taxon>
        <taxon>Melastomataceae</taxon>
        <taxon>Melastomatoideae</taxon>
        <taxon>Melastomateae</taxon>
        <taxon>Melastoma</taxon>
    </lineage>
</organism>
<accession>A0ACB9S2S9</accession>